<reference evidence="3 4" key="1">
    <citation type="journal article" date="2016" name="Front. Microbiol.">
        <title>Genome and transcriptome sequences reveal the specific parasitism of the nematophagous Purpureocillium lilacinum 36-1.</title>
        <authorList>
            <person name="Xie J."/>
            <person name="Li S."/>
            <person name="Mo C."/>
            <person name="Xiao X."/>
            <person name="Peng D."/>
            <person name="Wang G."/>
            <person name="Xiao Y."/>
        </authorList>
    </citation>
    <scope>NUCLEOTIDE SEQUENCE [LARGE SCALE GENOMIC DNA]</scope>
    <source>
        <strain evidence="3 4">36-1</strain>
    </source>
</reference>
<dbReference type="Proteomes" id="UP000245956">
    <property type="component" value="Unassembled WGS sequence"/>
</dbReference>
<name>A0A2U3EGB9_PURLI</name>
<evidence type="ECO:0000313" key="4">
    <source>
        <dbReference type="Proteomes" id="UP000245956"/>
    </source>
</evidence>
<protein>
    <recommendedName>
        <fullName evidence="2">DUF7587 domain-containing protein</fullName>
    </recommendedName>
</protein>
<dbReference type="InterPro" id="IPR056009">
    <property type="entry name" value="DUF7587"/>
</dbReference>
<organism evidence="3 4">
    <name type="scientific">Purpureocillium lilacinum</name>
    <name type="common">Paecilomyces lilacinus</name>
    <dbReference type="NCBI Taxonomy" id="33203"/>
    <lineage>
        <taxon>Eukaryota</taxon>
        <taxon>Fungi</taxon>
        <taxon>Dikarya</taxon>
        <taxon>Ascomycota</taxon>
        <taxon>Pezizomycotina</taxon>
        <taxon>Sordariomycetes</taxon>
        <taxon>Hypocreomycetidae</taxon>
        <taxon>Hypocreales</taxon>
        <taxon>Ophiocordycipitaceae</taxon>
        <taxon>Purpureocillium</taxon>
    </lineage>
</organism>
<feature type="compositionally biased region" description="Acidic residues" evidence="1">
    <location>
        <begin position="21"/>
        <end position="30"/>
    </location>
</feature>
<sequence>MPGREPLDADTVHELLQPETDGGDPADWEEDVRSWLTPDQQPPTDLPLLRLWDEKSGSQPDKSGRMLARAPRQRLCTLESRRESLEIHVDNAKWVDTPYISFTSLPQAIKELAEDRDTNGINRGPHTLVAINPGVREAKRLPVLDVGAEMEHYGIENPYGHSNDDFYENHYVCLWEVTPEEIVGKWKWDELMKNNEKDWYDKIVLPAFQQHDDAFPYHLYPSFFLNEAASFPFGPDESAYYSDAASSSDGYV</sequence>
<dbReference type="AlphaFoldDB" id="A0A2U3EGB9"/>
<dbReference type="EMBL" id="LCWV01000004">
    <property type="protein sequence ID" value="PWI73559.1"/>
    <property type="molecule type" value="Genomic_DNA"/>
</dbReference>
<gene>
    <name evidence="3" type="ORF">PCL_08835</name>
</gene>
<evidence type="ECO:0000259" key="2">
    <source>
        <dbReference type="Pfam" id="PF24494"/>
    </source>
</evidence>
<dbReference type="Pfam" id="PF24494">
    <property type="entry name" value="DUF7587"/>
    <property type="match status" value="1"/>
</dbReference>
<proteinExistence type="predicted"/>
<feature type="region of interest" description="Disordered" evidence="1">
    <location>
        <begin position="1"/>
        <end position="47"/>
    </location>
</feature>
<accession>A0A2U3EGB9</accession>
<comment type="caution">
    <text evidence="3">The sequence shown here is derived from an EMBL/GenBank/DDBJ whole genome shotgun (WGS) entry which is preliminary data.</text>
</comment>
<evidence type="ECO:0000313" key="3">
    <source>
        <dbReference type="EMBL" id="PWI73559.1"/>
    </source>
</evidence>
<feature type="compositionally biased region" description="Basic and acidic residues" evidence="1">
    <location>
        <begin position="1"/>
        <end position="13"/>
    </location>
</feature>
<feature type="domain" description="DUF7587" evidence="2">
    <location>
        <begin position="49"/>
        <end position="191"/>
    </location>
</feature>
<evidence type="ECO:0000256" key="1">
    <source>
        <dbReference type="SAM" id="MobiDB-lite"/>
    </source>
</evidence>